<accession>A0A1I7Y7J8</accession>
<sequence>MPLRFRRTQYSRALEIHTFFHRRSDVPFDSEYCRTHASRHTERDVIESRNSKHEVSPFGAVTCSQGSPNPKTNDRQKSSKSRISHSAMASSLISRVNRTPPWRNNAVTVASLFFVVRKRVDGTGTLCVLDRFSESSSLGTLNWEPVLERGTSEAQCSLGDA</sequence>
<dbReference type="AlphaFoldDB" id="A0A1I7Y7J8"/>
<dbReference type="Proteomes" id="UP000095287">
    <property type="component" value="Unplaced"/>
</dbReference>
<evidence type="ECO:0000256" key="1">
    <source>
        <dbReference type="SAM" id="MobiDB-lite"/>
    </source>
</evidence>
<keyword evidence="2" id="KW-1185">Reference proteome</keyword>
<name>A0A1I7Y7J8_9BILA</name>
<reference evidence="3" key="1">
    <citation type="submission" date="2016-11" db="UniProtKB">
        <authorList>
            <consortium name="WormBaseParasite"/>
        </authorList>
    </citation>
    <scope>IDENTIFICATION</scope>
</reference>
<organism evidence="2 3">
    <name type="scientific">Steinernema glaseri</name>
    <dbReference type="NCBI Taxonomy" id="37863"/>
    <lineage>
        <taxon>Eukaryota</taxon>
        <taxon>Metazoa</taxon>
        <taxon>Ecdysozoa</taxon>
        <taxon>Nematoda</taxon>
        <taxon>Chromadorea</taxon>
        <taxon>Rhabditida</taxon>
        <taxon>Tylenchina</taxon>
        <taxon>Panagrolaimomorpha</taxon>
        <taxon>Strongyloidoidea</taxon>
        <taxon>Steinernematidae</taxon>
        <taxon>Steinernema</taxon>
    </lineage>
</organism>
<feature type="region of interest" description="Disordered" evidence="1">
    <location>
        <begin position="39"/>
        <end position="85"/>
    </location>
</feature>
<evidence type="ECO:0000313" key="2">
    <source>
        <dbReference type="Proteomes" id="UP000095287"/>
    </source>
</evidence>
<protein>
    <submittedName>
        <fullName evidence="3">Uncharacterized protein</fullName>
    </submittedName>
</protein>
<feature type="compositionally biased region" description="Basic and acidic residues" evidence="1">
    <location>
        <begin position="39"/>
        <end position="55"/>
    </location>
</feature>
<proteinExistence type="predicted"/>
<dbReference type="WBParaSite" id="L893_g13547.t1">
    <property type="protein sequence ID" value="L893_g13547.t1"/>
    <property type="gene ID" value="L893_g13547"/>
</dbReference>
<feature type="compositionally biased region" description="Polar residues" evidence="1">
    <location>
        <begin position="62"/>
        <end position="71"/>
    </location>
</feature>
<evidence type="ECO:0000313" key="3">
    <source>
        <dbReference type="WBParaSite" id="L893_g13547.t1"/>
    </source>
</evidence>